<keyword evidence="6 8" id="KW-0472">Membrane</keyword>
<feature type="transmembrane region" description="Helical" evidence="8">
    <location>
        <begin position="67"/>
        <end position="92"/>
    </location>
</feature>
<name>A0A9N9ZHF7_9HYPO</name>
<feature type="transmembrane region" description="Helical" evidence="8">
    <location>
        <begin position="488"/>
        <end position="506"/>
    </location>
</feature>
<evidence type="ECO:0000313" key="10">
    <source>
        <dbReference type="EMBL" id="CAH0055586.1"/>
    </source>
</evidence>
<feature type="transmembrane region" description="Helical" evidence="8">
    <location>
        <begin position="459"/>
        <end position="476"/>
    </location>
</feature>
<dbReference type="InterPro" id="IPR050360">
    <property type="entry name" value="MFS_Sugar_Transporters"/>
</dbReference>
<dbReference type="OrthoDB" id="6612291at2759"/>
<comment type="caution">
    <text evidence="10">The sequence shown here is derived from an EMBL/GenBank/DDBJ whole genome shotgun (WGS) entry which is preliminary data.</text>
</comment>
<evidence type="ECO:0000256" key="7">
    <source>
        <dbReference type="RuleBase" id="RU003346"/>
    </source>
</evidence>
<proteinExistence type="inferred from homology"/>
<keyword evidence="3 7" id="KW-0813">Transport</keyword>
<evidence type="ECO:0000256" key="8">
    <source>
        <dbReference type="SAM" id="Phobius"/>
    </source>
</evidence>
<dbReference type="FunFam" id="1.20.1250.20:FF:000078">
    <property type="entry name" value="MFS maltose transporter, putative"/>
    <property type="match status" value="1"/>
</dbReference>
<dbReference type="AlphaFoldDB" id="A0A9N9ZHF7"/>
<dbReference type="NCBIfam" id="TIGR00879">
    <property type="entry name" value="SP"/>
    <property type="match status" value="1"/>
</dbReference>
<dbReference type="PANTHER" id="PTHR48022">
    <property type="entry name" value="PLASTIDIC GLUCOSE TRANSPORTER 4"/>
    <property type="match status" value="1"/>
</dbReference>
<dbReference type="GO" id="GO:0016020">
    <property type="term" value="C:membrane"/>
    <property type="evidence" value="ECO:0007669"/>
    <property type="project" value="UniProtKB-SubCell"/>
</dbReference>
<evidence type="ECO:0000256" key="1">
    <source>
        <dbReference type="ARBA" id="ARBA00004141"/>
    </source>
</evidence>
<feature type="domain" description="Major facilitator superfamily (MFS) profile" evidence="9">
    <location>
        <begin position="68"/>
        <end position="510"/>
    </location>
</feature>
<keyword evidence="4 8" id="KW-0812">Transmembrane</keyword>
<dbReference type="SUPFAM" id="SSF103473">
    <property type="entry name" value="MFS general substrate transporter"/>
    <property type="match status" value="1"/>
</dbReference>
<reference evidence="11" key="1">
    <citation type="submission" date="2019-06" db="EMBL/GenBank/DDBJ databases">
        <authorList>
            <person name="Broberg M."/>
        </authorList>
    </citation>
    <scope>NUCLEOTIDE SEQUENCE [LARGE SCALE GENOMIC DNA]</scope>
</reference>
<dbReference type="InterPro" id="IPR020846">
    <property type="entry name" value="MFS_dom"/>
</dbReference>
<protein>
    <recommendedName>
        <fullName evidence="9">Major facilitator superfamily (MFS) profile domain-containing protein</fullName>
    </recommendedName>
</protein>
<sequence length="541" mass="59559">QPLFTRAEQVTMTKSDVKIEEGIPPPDHASNYDEKGTVDRAGAIEAENAEHAMGVLEAVRAYPMATLWAFVMSCTIIMESYCVFLMGNFLALPRFKEDYGLFDEASGEFVVVTSWQSALQMGGPIGAIIGVCLAGPLTSRIGYRWATISGLMALNGFIFVFYFANSLAVMFGAQLLEGVPWGIFIANAPAYCSEIVPLRLRAPATQMLQMFWAIGSIIVGGVTYHYNAMPHENAYRIPIALQWMFPTPLAILLFIAPESPWWLVRKGRLEEAAKSVTRLGRKDMLNAAESVAMIRRTIELEKTEKEPGYLELFRGTDLYRTLIVCGVYAAQNLTGNLIANQAVYFFEQAGMDTNTSFALGLITSALQMIFVMLSWILTTYLGRRTIYVWGSGINVIFLIALGIAGSVGLSKSASLAQASLGLIVSVLFTLGPAPASWVIIGETSAVRLRPLTTGIGRGAYYAINIPCIFLSSWMLNPTTGANLGGKCGYVWGGTGFFCFVVAYFFLPEMKDRSYREIDILFKRKVPARQWTKTVVDINDDE</sequence>
<evidence type="ECO:0000256" key="6">
    <source>
        <dbReference type="ARBA" id="ARBA00023136"/>
    </source>
</evidence>
<dbReference type="PANTHER" id="PTHR48022:SF57">
    <property type="entry name" value="MALTOSE TRANSPORTER, PUTATIVE (AFU_ORTHOLOGUE AFUA_4G00150)-RELATED"/>
    <property type="match status" value="1"/>
</dbReference>
<evidence type="ECO:0000256" key="5">
    <source>
        <dbReference type="ARBA" id="ARBA00022989"/>
    </source>
</evidence>
<dbReference type="EMBL" id="CABFOC020000057">
    <property type="protein sequence ID" value="CAH0055586.1"/>
    <property type="molecule type" value="Genomic_DNA"/>
</dbReference>
<evidence type="ECO:0000313" key="11">
    <source>
        <dbReference type="Proteomes" id="UP000775872"/>
    </source>
</evidence>
<feature type="transmembrane region" description="Helical" evidence="8">
    <location>
        <begin position="112"/>
        <end position="133"/>
    </location>
</feature>
<dbReference type="PROSITE" id="PS50850">
    <property type="entry name" value="MFS"/>
    <property type="match status" value="1"/>
</dbReference>
<dbReference type="InterPro" id="IPR005828">
    <property type="entry name" value="MFS_sugar_transport-like"/>
</dbReference>
<gene>
    <name evidence="10" type="ORF">CSOL1703_00017690</name>
</gene>
<evidence type="ECO:0000259" key="9">
    <source>
        <dbReference type="PROSITE" id="PS50850"/>
    </source>
</evidence>
<dbReference type="GO" id="GO:0005351">
    <property type="term" value="F:carbohydrate:proton symporter activity"/>
    <property type="evidence" value="ECO:0007669"/>
    <property type="project" value="TreeGrafter"/>
</dbReference>
<evidence type="ECO:0000256" key="3">
    <source>
        <dbReference type="ARBA" id="ARBA00022448"/>
    </source>
</evidence>
<feature type="transmembrane region" description="Helical" evidence="8">
    <location>
        <begin position="145"/>
        <end position="164"/>
    </location>
</feature>
<evidence type="ECO:0000256" key="4">
    <source>
        <dbReference type="ARBA" id="ARBA00022692"/>
    </source>
</evidence>
<feature type="transmembrane region" description="Helical" evidence="8">
    <location>
        <begin position="415"/>
        <end position="439"/>
    </location>
</feature>
<feature type="transmembrane region" description="Helical" evidence="8">
    <location>
        <begin position="239"/>
        <end position="256"/>
    </location>
</feature>
<feature type="transmembrane region" description="Helical" evidence="8">
    <location>
        <begin position="357"/>
        <end position="377"/>
    </location>
</feature>
<organism evidence="10 11">
    <name type="scientific">Clonostachys solani</name>
    <dbReference type="NCBI Taxonomy" id="160281"/>
    <lineage>
        <taxon>Eukaryota</taxon>
        <taxon>Fungi</taxon>
        <taxon>Dikarya</taxon>
        <taxon>Ascomycota</taxon>
        <taxon>Pezizomycotina</taxon>
        <taxon>Sordariomycetes</taxon>
        <taxon>Hypocreomycetidae</taxon>
        <taxon>Hypocreales</taxon>
        <taxon>Bionectriaceae</taxon>
        <taxon>Clonostachys</taxon>
    </lineage>
</organism>
<dbReference type="PROSITE" id="PS00217">
    <property type="entry name" value="SUGAR_TRANSPORT_2"/>
    <property type="match status" value="1"/>
</dbReference>
<comment type="subcellular location">
    <subcellularLocation>
        <location evidence="1">Membrane</location>
        <topology evidence="1">Multi-pass membrane protein</topology>
    </subcellularLocation>
</comment>
<keyword evidence="5 8" id="KW-1133">Transmembrane helix</keyword>
<keyword evidence="11" id="KW-1185">Reference proteome</keyword>
<dbReference type="InterPro" id="IPR005829">
    <property type="entry name" value="Sugar_transporter_CS"/>
</dbReference>
<feature type="non-terminal residue" evidence="10">
    <location>
        <position position="1"/>
    </location>
</feature>
<accession>A0A9N9ZHF7</accession>
<dbReference type="InterPro" id="IPR003663">
    <property type="entry name" value="Sugar/inositol_transpt"/>
</dbReference>
<reference evidence="10 11" key="2">
    <citation type="submission" date="2021-10" db="EMBL/GenBank/DDBJ databases">
        <authorList>
            <person name="Piombo E."/>
        </authorList>
    </citation>
    <scope>NUCLEOTIDE SEQUENCE [LARGE SCALE GENOMIC DNA]</scope>
</reference>
<dbReference type="InterPro" id="IPR036259">
    <property type="entry name" value="MFS_trans_sf"/>
</dbReference>
<dbReference type="Proteomes" id="UP000775872">
    <property type="component" value="Unassembled WGS sequence"/>
</dbReference>
<comment type="similarity">
    <text evidence="2 7">Belongs to the major facilitator superfamily. Sugar transporter (TC 2.A.1.1) family.</text>
</comment>
<dbReference type="Pfam" id="PF00083">
    <property type="entry name" value="Sugar_tr"/>
    <property type="match status" value="1"/>
</dbReference>
<feature type="transmembrane region" description="Helical" evidence="8">
    <location>
        <begin position="207"/>
        <end position="227"/>
    </location>
</feature>
<dbReference type="Gene3D" id="1.20.1250.20">
    <property type="entry name" value="MFS general substrate transporter like domains"/>
    <property type="match status" value="1"/>
</dbReference>
<feature type="transmembrane region" description="Helical" evidence="8">
    <location>
        <begin position="386"/>
        <end position="409"/>
    </location>
</feature>
<evidence type="ECO:0000256" key="2">
    <source>
        <dbReference type="ARBA" id="ARBA00010992"/>
    </source>
</evidence>